<evidence type="ECO:0000313" key="2">
    <source>
        <dbReference type="Proteomes" id="UP000830395"/>
    </source>
</evidence>
<comment type="caution">
    <text evidence="1">The sequence shown here is derived from an EMBL/GenBank/DDBJ whole genome shotgun (WGS) entry which is preliminary data.</text>
</comment>
<accession>A0ACC5YX70</accession>
<keyword evidence="2" id="KW-1185">Reference proteome</keyword>
<reference evidence="1" key="1">
    <citation type="submission" date="2020-02" db="EMBL/GenBank/DDBJ databases">
        <title>Genome sequencing of the panga catfish, Pangasius djambal.</title>
        <authorList>
            <person name="Wen M."/>
            <person name="Zahm M."/>
            <person name="Roques C."/>
            <person name="Cabau C."/>
            <person name="Klopp C."/>
            <person name="Donnadieu C."/>
            <person name="Jouanno E."/>
            <person name="Avarre J.-C."/>
            <person name="Campet M."/>
            <person name="Ha T."/>
            <person name="Dugue R."/>
            <person name="Lampietro C."/>
            <person name="Louis A."/>
            <person name="Herpin A."/>
            <person name="Echchiki A."/>
            <person name="Berthelot C."/>
            <person name="Parey E."/>
            <person name="Roest-Crollius H."/>
            <person name="Braasch I."/>
            <person name="Postlethwait J.H."/>
            <person name="Bobe J."/>
            <person name="Montfort J."/>
            <person name="Bouchez O."/>
            <person name="Begum T."/>
            <person name="Schartl M."/>
            <person name="Gustiano R."/>
            <person name="Guiguen Y."/>
        </authorList>
    </citation>
    <scope>NUCLEOTIDE SEQUENCE</scope>
    <source>
        <strain evidence="1">Pdj_M5554</strain>
    </source>
</reference>
<dbReference type="Proteomes" id="UP000830395">
    <property type="component" value="Chromosome 14"/>
</dbReference>
<name>A0ACC5YX70_9TELE</name>
<protein>
    <submittedName>
        <fullName evidence="1">Uncharacterized protein</fullName>
    </submittedName>
</protein>
<sequence>MKSRTCGLILMRFAHSSEEFHQFCIDEWSRVFKERDKGHDSEQVSAVLLGVVRCLHPAGRRDGVKEGGSERGREGRALLRVEIETEVQNSTRFSPTDRSSACSLPAWRVLAVNWISVMLMILQIQVQTKLGLEILREED</sequence>
<organism evidence="1 2">
    <name type="scientific">Pangasius djambal</name>
    <dbReference type="NCBI Taxonomy" id="1691987"/>
    <lineage>
        <taxon>Eukaryota</taxon>
        <taxon>Metazoa</taxon>
        <taxon>Chordata</taxon>
        <taxon>Craniata</taxon>
        <taxon>Vertebrata</taxon>
        <taxon>Euteleostomi</taxon>
        <taxon>Actinopterygii</taxon>
        <taxon>Neopterygii</taxon>
        <taxon>Teleostei</taxon>
        <taxon>Ostariophysi</taxon>
        <taxon>Siluriformes</taxon>
        <taxon>Pangasiidae</taxon>
        <taxon>Pangasius</taxon>
    </lineage>
</organism>
<dbReference type="EMBL" id="CM040988">
    <property type="protein sequence ID" value="MCJ8739942.1"/>
    <property type="molecule type" value="Genomic_DNA"/>
</dbReference>
<evidence type="ECO:0000313" key="1">
    <source>
        <dbReference type="EMBL" id="MCJ8739942.1"/>
    </source>
</evidence>
<gene>
    <name evidence="1" type="ORF">PDJAM_G00053150</name>
</gene>
<proteinExistence type="predicted"/>